<evidence type="ECO:0000313" key="3">
    <source>
        <dbReference type="EMBL" id="QEW28707.1"/>
    </source>
</evidence>
<organism evidence="2 4">
    <name type="scientific">Roseovarius indicus</name>
    <dbReference type="NCBI Taxonomy" id="540747"/>
    <lineage>
        <taxon>Bacteria</taxon>
        <taxon>Pseudomonadati</taxon>
        <taxon>Pseudomonadota</taxon>
        <taxon>Alphaproteobacteria</taxon>
        <taxon>Rhodobacterales</taxon>
        <taxon>Roseobacteraceae</taxon>
        <taxon>Roseovarius</taxon>
    </lineage>
</organism>
<dbReference type="EMBL" id="CP031598">
    <property type="protein sequence ID" value="QEW28707.1"/>
    <property type="molecule type" value="Genomic_DNA"/>
</dbReference>
<feature type="transmembrane region" description="Helical" evidence="1">
    <location>
        <begin position="113"/>
        <end position="134"/>
    </location>
</feature>
<dbReference type="AlphaFoldDB" id="A0A0T5P2J8"/>
<gene>
    <name evidence="3" type="primary">yhaH</name>
    <name evidence="3" type="ORF">RIdsm_04546</name>
    <name evidence="2" type="ORF">XM52_24280</name>
</gene>
<dbReference type="OrthoDB" id="9812349at2"/>
<dbReference type="Pfam" id="PF05656">
    <property type="entry name" value="DUF805"/>
    <property type="match status" value="2"/>
</dbReference>
<evidence type="ECO:0000313" key="4">
    <source>
        <dbReference type="Proteomes" id="UP000051401"/>
    </source>
</evidence>
<protein>
    <submittedName>
        <fullName evidence="3">Inner membrane protein YhaH</fullName>
    </submittedName>
</protein>
<sequence>MDFQTSVKTCLTQKYATFSGRGSRSEFWWFMLAYFIGMLVVSLVPLLPTLYVIALFVPVLAAGFRRMQDTGRPGWYFVIPSIYNLLMRIFGVGQVEMNPETGMPMEMPSTGGMMVSALLGLIGLVLAIVFIYWLTRPSEPEPNAYGAPPQA</sequence>
<dbReference type="PANTHER" id="PTHR34980">
    <property type="entry name" value="INNER MEMBRANE PROTEIN-RELATED-RELATED"/>
    <property type="match status" value="1"/>
</dbReference>
<dbReference type="PATRIC" id="fig|540747.5.peg.3208"/>
<keyword evidence="1" id="KW-0812">Transmembrane</keyword>
<dbReference type="EMBL" id="LAXI01000023">
    <property type="protein sequence ID" value="KRS15370.1"/>
    <property type="molecule type" value="Genomic_DNA"/>
</dbReference>
<dbReference type="KEGG" id="rid:RIdsm_04546"/>
<accession>A0A0T5P2J8</accession>
<feature type="transmembrane region" description="Helical" evidence="1">
    <location>
        <begin position="73"/>
        <end position="93"/>
    </location>
</feature>
<proteinExistence type="predicted"/>
<evidence type="ECO:0000313" key="2">
    <source>
        <dbReference type="EMBL" id="KRS15370.1"/>
    </source>
</evidence>
<reference evidence="3 5" key="2">
    <citation type="submission" date="2018-08" db="EMBL/GenBank/DDBJ databases">
        <title>Genetic Globetrotter - A new plasmid hitch-hiking vast phylogenetic and geographic distances.</title>
        <authorList>
            <person name="Vollmers J."/>
            <person name="Petersen J."/>
        </authorList>
    </citation>
    <scope>NUCLEOTIDE SEQUENCE [LARGE SCALE GENOMIC DNA]</scope>
    <source>
        <strain evidence="3 5">DSM 26383</strain>
    </source>
</reference>
<reference evidence="2 4" key="1">
    <citation type="submission" date="2015-04" db="EMBL/GenBank/DDBJ databases">
        <title>The draft genome sequence of Roseovarius indicus B108T.</title>
        <authorList>
            <person name="Li G."/>
            <person name="Lai Q."/>
            <person name="Shao Z."/>
            <person name="Yan P."/>
        </authorList>
    </citation>
    <scope>NUCLEOTIDE SEQUENCE [LARGE SCALE GENOMIC DNA]</scope>
    <source>
        <strain evidence="2 4">B108</strain>
    </source>
</reference>
<evidence type="ECO:0000256" key="1">
    <source>
        <dbReference type="SAM" id="Phobius"/>
    </source>
</evidence>
<dbReference type="Proteomes" id="UP000051401">
    <property type="component" value="Unassembled WGS sequence"/>
</dbReference>
<dbReference type="RefSeq" id="WP_057820451.1">
    <property type="nucleotide sequence ID" value="NZ_CAXRJZ010000010.1"/>
</dbReference>
<evidence type="ECO:0000313" key="5">
    <source>
        <dbReference type="Proteomes" id="UP000325785"/>
    </source>
</evidence>
<dbReference type="InterPro" id="IPR008523">
    <property type="entry name" value="DUF805"/>
</dbReference>
<keyword evidence="4" id="KW-1185">Reference proteome</keyword>
<dbReference type="STRING" id="540747.SAMN04488031_11638"/>
<dbReference type="GO" id="GO:0005886">
    <property type="term" value="C:plasma membrane"/>
    <property type="evidence" value="ECO:0007669"/>
    <property type="project" value="TreeGrafter"/>
</dbReference>
<keyword evidence="1" id="KW-0472">Membrane</keyword>
<keyword evidence="1" id="KW-1133">Transmembrane helix</keyword>
<name>A0A0T5P2J8_9RHOB</name>
<dbReference type="PANTHER" id="PTHR34980:SF2">
    <property type="entry name" value="INNER MEMBRANE PROTEIN YHAH-RELATED"/>
    <property type="match status" value="1"/>
</dbReference>
<dbReference type="Proteomes" id="UP000325785">
    <property type="component" value="Chromosome"/>
</dbReference>
<feature type="transmembrane region" description="Helical" evidence="1">
    <location>
        <begin position="28"/>
        <end position="61"/>
    </location>
</feature>